<evidence type="ECO:0000313" key="1">
    <source>
        <dbReference type="EMBL" id="GIY87075.1"/>
    </source>
</evidence>
<organism evidence="1 2">
    <name type="scientific">Caerostris darwini</name>
    <dbReference type="NCBI Taxonomy" id="1538125"/>
    <lineage>
        <taxon>Eukaryota</taxon>
        <taxon>Metazoa</taxon>
        <taxon>Ecdysozoa</taxon>
        <taxon>Arthropoda</taxon>
        <taxon>Chelicerata</taxon>
        <taxon>Arachnida</taxon>
        <taxon>Araneae</taxon>
        <taxon>Araneomorphae</taxon>
        <taxon>Entelegynae</taxon>
        <taxon>Araneoidea</taxon>
        <taxon>Araneidae</taxon>
        <taxon>Caerostris</taxon>
    </lineage>
</organism>
<sequence>MTYKGSISLPVSCEDDCEPGKDASSNLRCGESFCHGGKGFWTCHGFDLSKSSSKAIREGWVELFRPHGRAQMNIIEDCGFNMCHWKCGHYWSMARMCSVSLINVRQSYLLHSVSNIGLRDAYSLLEEVMTYKGSISLPVSCEDDCEPGKDASSNLRCGESFCHDPTILTPHPLLFKLAKSQFPAAATEPKPMINSFDFELTVMFPLPPSIPKDAFLSNFKTAPPRAGISPFYSPVSGSRGSQWGEYYICHRG</sequence>
<proteinExistence type="predicted"/>
<gene>
    <name evidence="1" type="ORF">CDAR_255841</name>
</gene>
<dbReference type="Proteomes" id="UP001054837">
    <property type="component" value="Unassembled WGS sequence"/>
</dbReference>
<reference evidence="1 2" key="1">
    <citation type="submission" date="2021-06" db="EMBL/GenBank/DDBJ databases">
        <title>Caerostris darwini draft genome.</title>
        <authorList>
            <person name="Kono N."/>
            <person name="Arakawa K."/>
        </authorList>
    </citation>
    <scope>NUCLEOTIDE SEQUENCE [LARGE SCALE GENOMIC DNA]</scope>
</reference>
<comment type="caution">
    <text evidence="1">The sequence shown here is derived from an EMBL/GenBank/DDBJ whole genome shotgun (WGS) entry which is preliminary data.</text>
</comment>
<dbReference type="AlphaFoldDB" id="A0AAV4WZD1"/>
<protein>
    <submittedName>
        <fullName evidence="1">Uncharacterized protein</fullName>
    </submittedName>
</protein>
<keyword evidence="2" id="KW-1185">Reference proteome</keyword>
<accession>A0AAV4WZD1</accession>
<evidence type="ECO:0000313" key="2">
    <source>
        <dbReference type="Proteomes" id="UP001054837"/>
    </source>
</evidence>
<name>A0AAV4WZD1_9ARAC</name>
<dbReference type="EMBL" id="BPLQ01015292">
    <property type="protein sequence ID" value="GIY87075.1"/>
    <property type="molecule type" value="Genomic_DNA"/>
</dbReference>